<organism evidence="1 2">
    <name type="scientific">Pistacia atlantica</name>
    <dbReference type="NCBI Taxonomy" id="434234"/>
    <lineage>
        <taxon>Eukaryota</taxon>
        <taxon>Viridiplantae</taxon>
        <taxon>Streptophyta</taxon>
        <taxon>Embryophyta</taxon>
        <taxon>Tracheophyta</taxon>
        <taxon>Spermatophyta</taxon>
        <taxon>Magnoliopsida</taxon>
        <taxon>eudicotyledons</taxon>
        <taxon>Gunneridae</taxon>
        <taxon>Pentapetalae</taxon>
        <taxon>rosids</taxon>
        <taxon>malvids</taxon>
        <taxon>Sapindales</taxon>
        <taxon>Anacardiaceae</taxon>
        <taxon>Pistacia</taxon>
    </lineage>
</organism>
<accession>A0ACC1BK11</accession>
<dbReference type="EMBL" id="CM047900">
    <property type="protein sequence ID" value="KAJ0099187.1"/>
    <property type="molecule type" value="Genomic_DNA"/>
</dbReference>
<sequence>MEMASVWVLVLVLCAASCNVFAEGNPERESLTSFKNSLENPRVLFSWNGTTTHCNWVGVTCELGRVVSLSLPALFLKGPLSPSLFSLPSLTVLDLSSNRSVPSELGELTHLEILELELNFFTGKIPPELGKLKQLKTLDLSGNALTGTLPSQLGELTQLQFLDLSNNLLSGSLPVTLLTNLQSLTSLDVSNNSLAGSVPSEIGNLKNLTDLYLGPLPEELSKLKSLSKLDLS</sequence>
<proteinExistence type="predicted"/>
<gene>
    <name evidence="1" type="ORF">Patl1_20093</name>
</gene>
<dbReference type="Proteomes" id="UP001164250">
    <property type="component" value="Chromosome 4"/>
</dbReference>
<protein>
    <submittedName>
        <fullName evidence="1">Uncharacterized protein</fullName>
    </submittedName>
</protein>
<name>A0ACC1BK11_9ROSI</name>
<evidence type="ECO:0000313" key="1">
    <source>
        <dbReference type="EMBL" id="KAJ0099187.1"/>
    </source>
</evidence>
<keyword evidence="2" id="KW-1185">Reference proteome</keyword>
<evidence type="ECO:0000313" key="2">
    <source>
        <dbReference type="Proteomes" id="UP001164250"/>
    </source>
</evidence>
<comment type="caution">
    <text evidence="1">The sequence shown here is derived from an EMBL/GenBank/DDBJ whole genome shotgun (WGS) entry which is preliminary data.</text>
</comment>
<reference evidence="2" key="1">
    <citation type="journal article" date="2023" name="G3 (Bethesda)">
        <title>Genome assembly and association tests identify interacting loci associated with vigor, precocity, and sex in interspecific pistachio rootstocks.</title>
        <authorList>
            <person name="Palmer W."/>
            <person name="Jacygrad E."/>
            <person name="Sagayaradj S."/>
            <person name="Cavanaugh K."/>
            <person name="Han R."/>
            <person name="Bertier L."/>
            <person name="Beede B."/>
            <person name="Kafkas S."/>
            <person name="Golino D."/>
            <person name="Preece J."/>
            <person name="Michelmore R."/>
        </authorList>
    </citation>
    <scope>NUCLEOTIDE SEQUENCE [LARGE SCALE GENOMIC DNA]</scope>
</reference>